<dbReference type="Gene3D" id="1.10.260.40">
    <property type="entry name" value="lambda repressor-like DNA-binding domains"/>
    <property type="match status" value="1"/>
</dbReference>
<dbReference type="Pfam" id="PF13560">
    <property type="entry name" value="HTH_31"/>
    <property type="match status" value="1"/>
</dbReference>
<dbReference type="Pfam" id="PF19054">
    <property type="entry name" value="DUF5753"/>
    <property type="match status" value="1"/>
</dbReference>
<dbReference type="CDD" id="cd00093">
    <property type="entry name" value="HTH_XRE"/>
    <property type="match status" value="1"/>
</dbReference>
<organism evidence="2 3">
    <name type="scientific">Streptomyces pratens</name>
    <dbReference type="NCBI Taxonomy" id="887456"/>
    <lineage>
        <taxon>Bacteria</taxon>
        <taxon>Bacillati</taxon>
        <taxon>Actinomycetota</taxon>
        <taxon>Actinomycetes</taxon>
        <taxon>Kitasatosporales</taxon>
        <taxon>Streptomycetaceae</taxon>
        <taxon>Streptomyces</taxon>
    </lineage>
</organism>
<reference evidence="3" key="1">
    <citation type="journal article" date="2019" name="Int. J. Syst. Evol. Microbiol.">
        <title>The Global Catalogue of Microorganisms (GCM) 10K type strain sequencing project: providing services to taxonomists for standard genome sequencing and annotation.</title>
        <authorList>
            <consortium name="The Broad Institute Genomics Platform"/>
            <consortium name="The Broad Institute Genome Sequencing Center for Infectious Disease"/>
            <person name="Wu L."/>
            <person name="Ma J."/>
        </authorList>
    </citation>
    <scope>NUCLEOTIDE SEQUENCE [LARGE SCALE GENOMIC DNA]</scope>
    <source>
        <strain evidence="3">JCM 12763</strain>
    </source>
</reference>
<comment type="caution">
    <text evidence="2">The sequence shown here is derived from an EMBL/GenBank/DDBJ whole genome shotgun (WGS) entry which is preliminary data.</text>
</comment>
<protein>
    <submittedName>
        <fullName evidence="2">Helix-turn-helix domain-containing protein</fullName>
    </submittedName>
</protein>
<dbReference type="RefSeq" id="WP_386406388.1">
    <property type="nucleotide sequence ID" value="NZ_JBHSPT010000121.1"/>
</dbReference>
<sequence length="283" mass="31811">MPPRRQPTARQARLGAELRKLREAAGLKATEAASLLGVNSVQMSQIESGIAGVSEERLRRLAAHYACDDEALIAALVVMATERKRGWWEEYRGSLPNAFLDLAELEHHAGFRWDVDFLHIPGLLQTEDYARALFSYMNTDLAEKEVDRWVEHRMRRRVIIESPEPTLYTTVVHEAALRVKVGDRVQALTQLRQVLELSEAEHVTVRVIPFDVDGFGGAGSAMIYAGGATSGLDTVVRDGPHGTVFVDAEAQLQRFRKLFRKLEAVALEPERSRAFIRRLTKEL</sequence>
<dbReference type="EMBL" id="JBHSPT010000121">
    <property type="protein sequence ID" value="MFC6060397.1"/>
    <property type="molecule type" value="Genomic_DNA"/>
</dbReference>
<dbReference type="Proteomes" id="UP001596242">
    <property type="component" value="Unassembled WGS sequence"/>
</dbReference>
<dbReference type="InterPro" id="IPR010982">
    <property type="entry name" value="Lambda_DNA-bd_dom_sf"/>
</dbReference>
<keyword evidence="3" id="KW-1185">Reference proteome</keyword>
<dbReference type="SUPFAM" id="SSF47413">
    <property type="entry name" value="lambda repressor-like DNA-binding domains"/>
    <property type="match status" value="1"/>
</dbReference>
<gene>
    <name evidence="2" type="ORF">ACFP50_34865</name>
</gene>
<evidence type="ECO:0000313" key="2">
    <source>
        <dbReference type="EMBL" id="MFC6060397.1"/>
    </source>
</evidence>
<dbReference type="PROSITE" id="PS50943">
    <property type="entry name" value="HTH_CROC1"/>
    <property type="match status" value="1"/>
</dbReference>
<feature type="domain" description="HTH cro/C1-type" evidence="1">
    <location>
        <begin position="18"/>
        <end position="72"/>
    </location>
</feature>
<dbReference type="InterPro" id="IPR043917">
    <property type="entry name" value="DUF5753"/>
</dbReference>
<proteinExistence type="predicted"/>
<accession>A0ABW1MBH8</accession>
<dbReference type="InterPro" id="IPR001387">
    <property type="entry name" value="Cro/C1-type_HTH"/>
</dbReference>
<name>A0ABW1MBH8_9ACTN</name>
<evidence type="ECO:0000313" key="3">
    <source>
        <dbReference type="Proteomes" id="UP001596242"/>
    </source>
</evidence>
<evidence type="ECO:0000259" key="1">
    <source>
        <dbReference type="PROSITE" id="PS50943"/>
    </source>
</evidence>
<dbReference type="SMART" id="SM00530">
    <property type="entry name" value="HTH_XRE"/>
    <property type="match status" value="1"/>
</dbReference>